<evidence type="ECO:0000313" key="1">
    <source>
        <dbReference type="EMBL" id="HIZ64520.1"/>
    </source>
</evidence>
<dbReference type="Proteomes" id="UP000824056">
    <property type="component" value="Unassembled WGS sequence"/>
</dbReference>
<name>A0A9D2JR49_9FIRM</name>
<protein>
    <submittedName>
        <fullName evidence="1">Uncharacterized protein</fullName>
    </submittedName>
</protein>
<dbReference type="AlphaFoldDB" id="A0A9D2JR49"/>
<comment type="caution">
    <text evidence="1">The sequence shown here is derived from an EMBL/GenBank/DDBJ whole genome shotgun (WGS) entry which is preliminary data.</text>
</comment>
<gene>
    <name evidence="1" type="ORF">H9809_01230</name>
</gene>
<reference evidence="1" key="2">
    <citation type="submission" date="2021-04" db="EMBL/GenBank/DDBJ databases">
        <authorList>
            <person name="Gilroy R."/>
        </authorList>
    </citation>
    <scope>NUCLEOTIDE SEQUENCE</scope>
    <source>
        <strain evidence="1">1068</strain>
    </source>
</reference>
<organism evidence="1 2">
    <name type="scientific">Candidatus Blautia pullicola</name>
    <dbReference type="NCBI Taxonomy" id="2838498"/>
    <lineage>
        <taxon>Bacteria</taxon>
        <taxon>Bacillati</taxon>
        <taxon>Bacillota</taxon>
        <taxon>Clostridia</taxon>
        <taxon>Lachnospirales</taxon>
        <taxon>Lachnospiraceae</taxon>
        <taxon>Blautia</taxon>
    </lineage>
</organism>
<accession>A0A9D2JR49</accession>
<feature type="non-terminal residue" evidence="1">
    <location>
        <position position="122"/>
    </location>
</feature>
<proteinExistence type="predicted"/>
<sequence length="122" mass="14059">MILQNDICNVNITIDTTYTVESTDNKPYDLIINPRHLGHSDMYKVFSVQINLFSKIIDIALIGDFYSYEKDCAVLEDELLTILQNDAIVQLNINDGNMINFKEFDCFGCNYGIYRIQNGYII</sequence>
<evidence type="ECO:0000313" key="2">
    <source>
        <dbReference type="Proteomes" id="UP000824056"/>
    </source>
</evidence>
<dbReference type="EMBL" id="DXBG01000027">
    <property type="protein sequence ID" value="HIZ64520.1"/>
    <property type="molecule type" value="Genomic_DNA"/>
</dbReference>
<reference evidence="1" key="1">
    <citation type="journal article" date="2021" name="PeerJ">
        <title>Extensive microbial diversity within the chicken gut microbiome revealed by metagenomics and culture.</title>
        <authorList>
            <person name="Gilroy R."/>
            <person name="Ravi A."/>
            <person name="Getino M."/>
            <person name="Pursley I."/>
            <person name="Horton D.L."/>
            <person name="Alikhan N.F."/>
            <person name="Baker D."/>
            <person name="Gharbi K."/>
            <person name="Hall N."/>
            <person name="Watson M."/>
            <person name="Adriaenssens E.M."/>
            <person name="Foster-Nyarko E."/>
            <person name="Jarju S."/>
            <person name="Secka A."/>
            <person name="Antonio M."/>
            <person name="Oren A."/>
            <person name="Chaudhuri R.R."/>
            <person name="La Ragione R."/>
            <person name="Hildebrand F."/>
            <person name="Pallen M.J."/>
        </authorList>
    </citation>
    <scope>NUCLEOTIDE SEQUENCE</scope>
    <source>
        <strain evidence="1">1068</strain>
    </source>
</reference>